<dbReference type="InterPro" id="IPR036852">
    <property type="entry name" value="Peptidase_S8/S53_dom_sf"/>
</dbReference>
<reference evidence="11 12" key="1">
    <citation type="submission" date="2020-07" db="EMBL/GenBank/DDBJ databases">
        <title>Streptomyces isolated from Indian soil.</title>
        <authorList>
            <person name="Mandal S."/>
            <person name="Maiti P.K."/>
        </authorList>
    </citation>
    <scope>NUCLEOTIDE SEQUENCE [LARGE SCALE GENOMIC DNA]</scope>
    <source>
        <strain evidence="11 12">PSKA54</strain>
    </source>
</reference>
<dbReference type="GO" id="GO:0004252">
    <property type="term" value="F:serine-type endopeptidase activity"/>
    <property type="evidence" value="ECO:0007669"/>
    <property type="project" value="UniProtKB-UniRule"/>
</dbReference>
<dbReference type="InterPro" id="IPR034193">
    <property type="entry name" value="PCSK9_ProteinaseK-like"/>
</dbReference>
<evidence type="ECO:0000256" key="4">
    <source>
        <dbReference type="ARBA" id="ARBA00022825"/>
    </source>
</evidence>
<evidence type="ECO:0000256" key="7">
    <source>
        <dbReference type="RuleBase" id="RU003355"/>
    </source>
</evidence>
<dbReference type="AlphaFoldDB" id="A0A7W2CWT9"/>
<dbReference type="PROSITE" id="PS00137">
    <property type="entry name" value="SUBTILASE_HIS"/>
    <property type="match status" value="1"/>
</dbReference>
<dbReference type="InterPro" id="IPR050131">
    <property type="entry name" value="Peptidase_S8_subtilisin-like"/>
</dbReference>
<organism evidence="11 12">
    <name type="scientific">Streptomyces himalayensis subsp. aureolus</name>
    <dbReference type="NCBI Taxonomy" id="2758039"/>
    <lineage>
        <taxon>Bacteria</taxon>
        <taxon>Bacillati</taxon>
        <taxon>Actinomycetota</taxon>
        <taxon>Actinomycetes</taxon>
        <taxon>Kitasatosporales</taxon>
        <taxon>Streptomycetaceae</taxon>
        <taxon>Streptomyces</taxon>
        <taxon>Streptomyces himalayensis</taxon>
    </lineage>
</organism>
<dbReference type="InterPro" id="IPR023827">
    <property type="entry name" value="Peptidase_S8_Asp-AS"/>
</dbReference>
<dbReference type="GO" id="GO:0005615">
    <property type="term" value="C:extracellular space"/>
    <property type="evidence" value="ECO:0007669"/>
    <property type="project" value="TreeGrafter"/>
</dbReference>
<evidence type="ECO:0000256" key="6">
    <source>
        <dbReference type="PROSITE-ProRule" id="PRU01240"/>
    </source>
</evidence>
<dbReference type="InterPro" id="IPR037045">
    <property type="entry name" value="S8pro/Inhibitor_I9_sf"/>
</dbReference>
<sequence>MRATTRRLGALLPAAVLLAAGLQFTASPAHSAPLADLRLAPEATAVPDSWIVVLKDGSTTKAATPATARNLATKYDGALDRVYSSALKGFSAELTKSEAAELARDPKVAYVQQNQVLRINDTQSDATWGIDRIDQRDLPLSKTYTYNTTASNVTAYIIDTGIRTSHSEFGGRASVGTDTVGGGQNGQDCNGHGTHVAGTVGGKTYGVAKGVKLVAVRVLDCNGSGTTAGVVAGIDWVTANAVKPAVANMSLGGGADTTLDNAVKRSIASGVSYSIAAGNGNILGWPQNACNYSPARVPEAITVGATDSSDRRASFSNYGTCLDLFAPGVSIASAWDDSDTATNTISGTSMATPHTAGVAALYLATHPTATPAQVRDAVVNGATSGKVTDPRTGSPNRLLYSLF</sequence>
<dbReference type="PROSITE" id="PS51892">
    <property type="entry name" value="SUBTILASE"/>
    <property type="match status" value="1"/>
</dbReference>
<comment type="similarity">
    <text evidence="1 6 7">Belongs to the peptidase S8 family.</text>
</comment>
<dbReference type="Pfam" id="PF00082">
    <property type="entry name" value="Peptidase_S8"/>
    <property type="match status" value="1"/>
</dbReference>
<dbReference type="SUPFAM" id="SSF54897">
    <property type="entry name" value="Protease propeptides/inhibitors"/>
    <property type="match status" value="1"/>
</dbReference>
<dbReference type="FunFam" id="3.40.50.200:FF:000014">
    <property type="entry name" value="Proteinase K"/>
    <property type="match status" value="1"/>
</dbReference>
<feature type="chain" id="PRO_5031439117" evidence="8">
    <location>
        <begin position="32"/>
        <end position="403"/>
    </location>
</feature>
<dbReference type="PROSITE" id="PS00136">
    <property type="entry name" value="SUBTILASE_ASP"/>
    <property type="match status" value="1"/>
</dbReference>
<feature type="active site" description="Charge relay system" evidence="5 6">
    <location>
        <position position="159"/>
    </location>
</feature>
<protein>
    <submittedName>
        <fullName evidence="11">S8 family peptidase</fullName>
    </submittedName>
</protein>
<evidence type="ECO:0000256" key="2">
    <source>
        <dbReference type="ARBA" id="ARBA00022670"/>
    </source>
</evidence>
<dbReference type="GO" id="GO:0006508">
    <property type="term" value="P:proteolysis"/>
    <property type="evidence" value="ECO:0007669"/>
    <property type="project" value="UniProtKB-KW"/>
</dbReference>
<accession>A0A7W2CWT9</accession>
<dbReference type="InterPro" id="IPR010259">
    <property type="entry name" value="S8pro/Inhibitor_I9"/>
</dbReference>
<dbReference type="InterPro" id="IPR000209">
    <property type="entry name" value="Peptidase_S8/S53_dom"/>
</dbReference>
<keyword evidence="12" id="KW-1185">Reference proteome</keyword>
<evidence type="ECO:0000256" key="1">
    <source>
        <dbReference type="ARBA" id="ARBA00011073"/>
    </source>
</evidence>
<evidence type="ECO:0000256" key="8">
    <source>
        <dbReference type="SAM" id="SignalP"/>
    </source>
</evidence>
<dbReference type="PANTHER" id="PTHR43806">
    <property type="entry name" value="PEPTIDASE S8"/>
    <property type="match status" value="1"/>
</dbReference>
<dbReference type="CDD" id="cd04077">
    <property type="entry name" value="Peptidases_S8_PCSK9_ProteinaseK_like"/>
    <property type="match status" value="1"/>
</dbReference>
<feature type="domain" description="Peptidase S8/S53" evidence="9">
    <location>
        <begin position="153"/>
        <end position="385"/>
    </location>
</feature>
<dbReference type="PANTHER" id="PTHR43806:SF11">
    <property type="entry name" value="CEREVISIN-RELATED"/>
    <property type="match status" value="1"/>
</dbReference>
<dbReference type="InterPro" id="IPR023828">
    <property type="entry name" value="Peptidase_S8_Ser-AS"/>
</dbReference>
<proteinExistence type="inferred from homology"/>
<evidence type="ECO:0000313" key="12">
    <source>
        <dbReference type="Proteomes" id="UP000586976"/>
    </source>
</evidence>
<dbReference type="SUPFAM" id="SSF52743">
    <property type="entry name" value="Subtilisin-like"/>
    <property type="match status" value="1"/>
</dbReference>
<dbReference type="Gene3D" id="3.30.70.80">
    <property type="entry name" value="Peptidase S8 propeptide/proteinase inhibitor I9"/>
    <property type="match status" value="1"/>
</dbReference>
<evidence type="ECO:0000259" key="9">
    <source>
        <dbReference type="Pfam" id="PF00082"/>
    </source>
</evidence>
<evidence type="ECO:0000313" key="11">
    <source>
        <dbReference type="EMBL" id="MBA4860571.1"/>
    </source>
</evidence>
<keyword evidence="8" id="KW-0732">Signal</keyword>
<dbReference type="Pfam" id="PF05922">
    <property type="entry name" value="Inhibitor_I9"/>
    <property type="match status" value="1"/>
</dbReference>
<gene>
    <name evidence="11" type="ORF">H1V43_04090</name>
</gene>
<comment type="caution">
    <text evidence="11">The sequence shown here is derived from an EMBL/GenBank/DDBJ whole genome shotgun (WGS) entry which is preliminary data.</text>
</comment>
<keyword evidence="2 6" id="KW-0645">Protease</keyword>
<dbReference type="InterPro" id="IPR022398">
    <property type="entry name" value="Peptidase_S8_His-AS"/>
</dbReference>
<name>A0A7W2CWT9_9ACTN</name>
<evidence type="ECO:0000256" key="3">
    <source>
        <dbReference type="ARBA" id="ARBA00022801"/>
    </source>
</evidence>
<keyword evidence="3 6" id="KW-0378">Hydrolase</keyword>
<dbReference type="EMBL" id="JACEQY010000002">
    <property type="protein sequence ID" value="MBA4860571.1"/>
    <property type="molecule type" value="Genomic_DNA"/>
</dbReference>
<dbReference type="Gene3D" id="3.40.50.200">
    <property type="entry name" value="Peptidase S8/S53 domain"/>
    <property type="match status" value="1"/>
</dbReference>
<keyword evidence="4 6" id="KW-0720">Serine protease</keyword>
<dbReference type="PROSITE" id="PS00138">
    <property type="entry name" value="SUBTILASE_SER"/>
    <property type="match status" value="1"/>
</dbReference>
<dbReference type="RefSeq" id="WP_181862660.1">
    <property type="nucleotide sequence ID" value="NZ_JACEQY010000002.1"/>
</dbReference>
<dbReference type="InterPro" id="IPR015500">
    <property type="entry name" value="Peptidase_S8_subtilisin-rel"/>
</dbReference>
<evidence type="ECO:0000259" key="10">
    <source>
        <dbReference type="Pfam" id="PF05922"/>
    </source>
</evidence>
<feature type="active site" description="Charge relay system" evidence="5 6">
    <location>
        <position position="349"/>
    </location>
</feature>
<feature type="active site" description="Charge relay system" evidence="5 6">
    <location>
        <position position="192"/>
    </location>
</feature>
<dbReference type="Proteomes" id="UP000586976">
    <property type="component" value="Unassembled WGS sequence"/>
</dbReference>
<dbReference type="PRINTS" id="PR00723">
    <property type="entry name" value="SUBTILISIN"/>
</dbReference>
<feature type="signal peptide" evidence="8">
    <location>
        <begin position="1"/>
        <end position="31"/>
    </location>
</feature>
<evidence type="ECO:0000256" key="5">
    <source>
        <dbReference type="PIRSR" id="PIRSR615500-1"/>
    </source>
</evidence>
<feature type="domain" description="Inhibitor I9" evidence="10">
    <location>
        <begin position="50"/>
        <end position="119"/>
    </location>
</feature>